<name>A0A2V1GP29_9GAMM</name>
<evidence type="ECO:0000259" key="9">
    <source>
        <dbReference type="PROSITE" id="PS50076"/>
    </source>
</evidence>
<dbReference type="PROSITE" id="PS50076">
    <property type="entry name" value="DNAJ_2"/>
    <property type="match status" value="1"/>
</dbReference>
<keyword evidence="6 7" id="KW-0143">Chaperone</keyword>
<gene>
    <name evidence="7" type="primary">djlA</name>
    <name evidence="10" type="ORF">DC094_20595</name>
</gene>
<keyword evidence="4 7" id="KW-1133">Transmembrane helix</keyword>
<comment type="subunit">
    <text evidence="7">Homodimer.</text>
</comment>
<evidence type="ECO:0000256" key="4">
    <source>
        <dbReference type="ARBA" id="ARBA00022989"/>
    </source>
</evidence>
<dbReference type="SMART" id="SM00271">
    <property type="entry name" value="DnaJ"/>
    <property type="match status" value="1"/>
</dbReference>
<dbReference type="InterPro" id="IPR007791">
    <property type="entry name" value="DjlA_N"/>
</dbReference>
<proteinExistence type="inferred from homology"/>
<evidence type="ECO:0000313" key="10">
    <source>
        <dbReference type="EMBL" id="PVZ63922.1"/>
    </source>
</evidence>
<keyword evidence="3 7" id="KW-0812">Transmembrane</keyword>
<comment type="caution">
    <text evidence="10">The sequence shown here is derived from an EMBL/GenBank/DDBJ whole genome shotgun (WGS) entry which is preliminary data.</text>
</comment>
<dbReference type="GO" id="GO:0005886">
    <property type="term" value="C:plasma membrane"/>
    <property type="evidence" value="ECO:0007669"/>
    <property type="project" value="UniProtKB-SubCell"/>
</dbReference>
<feature type="transmembrane region" description="Helical" evidence="8">
    <location>
        <begin position="6"/>
        <end position="30"/>
    </location>
</feature>
<dbReference type="NCBIfam" id="NF006948">
    <property type="entry name" value="PRK09430.1"/>
    <property type="match status" value="1"/>
</dbReference>
<dbReference type="CDD" id="cd06257">
    <property type="entry name" value="DnaJ"/>
    <property type="match status" value="1"/>
</dbReference>
<dbReference type="EMBL" id="QDDL01000014">
    <property type="protein sequence ID" value="PVZ63922.1"/>
    <property type="molecule type" value="Genomic_DNA"/>
</dbReference>
<dbReference type="PANTHER" id="PTHR24074">
    <property type="entry name" value="CO-CHAPERONE PROTEIN DJLA"/>
    <property type="match status" value="1"/>
</dbReference>
<dbReference type="Gene3D" id="1.10.3680.10">
    <property type="entry name" value="TerB-like"/>
    <property type="match status" value="1"/>
</dbReference>
<accession>A0A2V1GP29</accession>
<evidence type="ECO:0000256" key="5">
    <source>
        <dbReference type="ARBA" id="ARBA00023136"/>
    </source>
</evidence>
<dbReference type="RefSeq" id="WP_116689006.1">
    <property type="nucleotide sequence ID" value="NZ_CAWNYD010000014.1"/>
</dbReference>
<dbReference type="Pfam" id="PF05099">
    <property type="entry name" value="TerB"/>
    <property type="match status" value="1"/>
</dbReference>
<evidence type="ECO:0000256" key="2">
    <source>
        <dbReference type="ARBA" id="ARBA00022519"/>
    </source>
</evidence>
<dbReference type="InterPro" id="IPR023749">
    <property type="entry name" value="DjlA"/>
</dbReference>
<dbReference type="OrthoDB" id="9782583at2"/>
<feature type="topological domain" description="Cytoplasmic" evidence="7">
    <location>
        <begin position="29"/>
        <end position="267"/>
    </location>
</feature>
<evidence type="ECO:0000313" key="11">
    <source>
        <dbReference type="Proteomes" id="UP000244906"/>
    </source>
</evidence>
<dbReference type="CDD" id="cd07316">
    <property type="entry name" value="terB_like_DjlA"/>
    <property type="match status" value="1"/>
</dbReference>
<evidence type="ECO:0000256" key="6">
    <source>
        <dbReference type="ARBA" id="ARBA00023186"/>
    </source>
</evidence>
<dbReference type="PRINTS" id="PR00625">
    <property type="entry name" value="JDOMAIN"/>
</dbReference>
<comment type="function">
    <text evidence="7">Regulatory DnaK co-chaperone. Direct interaction between DnaK and DjlA is needed for the induction of the wcaABCDE operon, involved in the synthesis of a colanic acid polysaccharide capsule, possibly through activation of the RcsB/RcsC phosphotransfer signaling pathway. The colanic acid capsule may help the bacterium survive conditions outside the host.</text>
</comment>
<dbReference type="InterPro" id="IPR050817">
    <property type="entry name" value="DjlA_DnaK_co-chaperone"/>
</dbReference>
<keyword evidence="1 7" id="KW-1003">Cell membrane</keyword>
<protein>
    <recommendedName>
        <fullName evidence="7">Co-chaperone protein DjlA</fullName>
    </recommendedName>
</protein>
<dbReference type="SUPFAM" id="SSF46565">
    <property type="entry name" value="Chaperone J-domain"/>
    <property type="match status" value="1"/>
</dbReference>
<keyword evidence="5 7" id="KW-0472">Membrane</keyword>
<dbReference type="GO" id="GO:0051087">
    <property type="term" value="F:protein-folding chaperone binding"/>
    <property type="evidence" value="ECO:0007669"/>
    <property type="project" value="InterPro"/>
</dbReference>
<keyword evidence="11" id="KW-1185">Reference proteome</keyword>
<dbReference type="HAMAP" id="MF_01153">
    <property type="entry name" value="DjlA"/>
    <property type="match status" value="1"/>
</dbReference>
<comment type="domain">
    <text evidence="7">The transmembrane domain is a dimerization domain.</text>
</comment>
<keyword evidence="2 7" id="KW-0997">Cell inner membrane</keyword>
<sequence length="267" mass="29746">MMGKVLGFAIGFWAGGWLGGLVGLYFGFLFDRRAAGKGPLNLRARLNPQAQAEAQQLFFDVTFEVMGHIAKADGQVSQAEIHIANLLMDRMQLHGEKRQRAQQAFSKGKVADYPLEQRVIEFRRSSHGQSRKLFLEIQLQSAFADGAVHDAERQVLYRVAKSLHIPQLIVDQLLKMVEASMHFQQQQAGGVAPGSNEPTLEGAYAMLGIESSATDKEVKTAYRKLMSEHHPDKLASQGVAEEAIKLATEQTQQIQQAYSKIKKQREK</sequence>
<dbReference type="AlphaFoldDB" id="A0A2V1GP29"/>
<dbReference type="InterPro" id="IPR029024">
    <property type="entry name" value="TerB-like"/>
</dbReference>
<evidence type="ECO:0000256" key="1">
    <source>
        <dbReference type="ARBA" id="ARBA00022475"/>
    </source>
</evidence>
<evidence type="ECO:0000256" key="3">
    <source>
        <dbReference type="ARBA" id="ARBA00022692"/>
    </source>
</evidence>
<organism evidence="10 11">
    <name type="scientific">Pelagibaculum spongiae</name>
    <dbReference type="NCBI Taxonomy" id="2080658"/>
    <lineage>
        <taxon>Bacteria</taxon>
        <taxon>Pseudomonadati</taxon>
        <taxon>Pseudomonadota</taxon>
        <taxon>Gammaproteobacteria</taxon>
        <taxon>Oceanospirillales</taxon>
        <taxon>Pelagibaculum</taxon>
    </lineage>
</organism>
<dbReference type="Proteomes" id="UP000244906">
    <property type="component" value="Unassembled WGS sequence"/>
</dbReference>
<feature type="domain" description="J" evidence="9">
    <location>
        <begin position="202"/>
        <end position="267"/>
    </location>
</feature>
<dbReference type="InterPro" id="IPR036869">
    <property type="entry name" value="J_dom_sf"/>
</dbReference>
<feature type="topological domain" description="Periplasmic" evidence="7">
    <location>
        <begin position="1"/>
        <end position="4"/>
    </location>
</feature>
<evidence type="ECO:0000256" key="7">
    <source>
        <dbReference type="HAMAP-Rule" id="MF_01153"/>
    </source>
</evidence>
<dbReference type="InterPro" id="IPR001623">
    <property type="entry name" value="DnaJ_domain"/>
</dbReference>
<dbReference type="Gene3D" id="1.10.287.110">
    <property type="entry name" value="DnaJ domain"/>
    <property type="match status" value="1"/>
</dbReference>
<evidence type="ECO:0000256" key="8">
    <source>
        <dbReference type="SAM" id="Phobius"/>
    </source>
</evidence>
<dbReference type="SUPFAM" id="SSF158682">
    <property type="entry name" value="TerB-like"/>
    <property type="match status" value="1"/>
</dbReference>
<reference evidence="10 11" key="1">
    <citation type="submission" date="2018-04" db="EMBL/GenBank/DDBJ databases">
        <title>Thalassorhabdus spongiae gen. nov., sp. nov., isolated from a marine sponge in South-West Iceland.</title>
        <authorList>
            <person name="Knobloch S."/>
            <person name="Daussin A."/>
            <person name="Johannsson R."/>
            <person name="Marteinsson V.T."/>
        </authorList>
    </citation>
    <scope>NUCLEOTIDE SEQUENCE [LARGE SCALE GENOMIC DNA]</scope>
    <source>
        <strain evidence="10 11">Hp12</strain>
    </source>
</reference>
<dbReference type="Pfam" id="PF00226">
    <property type="entry name" value="DnaJ"/>
    <property type="match status" value="1"/>
</dbReference>
<comment type="subcellular location">
    <subcellularLocation>
        <location evidence="7">Cell inner membrane</location>
        <topology evidence="7">Single-pass type III membrane protein</topology>
    </subcellularLocation>
</comment>